<dbReference type="Pfam" id="PF02535">
    <property type="entry name" value="Zip"/>
    <property type="match status" value="1"/>
</dbReference>
<evidence type="ECO:0000313" key="7">
    <source>
        <dbReference type="EMBL" id="ELR14619.1"/>
    </source>
</evidence>
<accession>L8GNS8</accession>
<feature type="region of interest" description="Disordered" evidence="5">
    <location>
        <begin position="66"/>
        <end position="92"/>
    </location>
</feature>
<keyword evidence="2 6" id="KW-0812">Transmembrane</keyword>
<dbReference type="PANTHER" id="PTHR11040">
    <property type="entry name" value="ZINC/IRON TRANSPORTER"/>
    <property type="match status" value="1"/>
</dbReference>
<sequence>MGLFFPLAVAFVAPLLASLVPKFIYRQGLSAKANHIMLGISAGLLFAIATLDLVPEAFSMTAQASFSAPGHDHGSEHGGEGDHGHDHGDEEHPSRIAMIGVGAGYLVLLIVEQILTNSGHSHSHGTPLQINDLDVRRELEETHAHSHGDRHGGDSGGSLSESFSTVALVALALHCLVDGFVMAGAYEASAEVGARVALALIVHKIPDGFVLSAVLSASRSNASFFSTVAFLAAMTPLGGLLGYVLMGGISPQVLGFVLGFGAGTFLFITATGIIPEIMSKETPRGIRNWSLISMVAAYAGFFLFDSFFHAH</sequence>
<protein>
    <submittedName>
        <fullName evidence="7">Metal cation transporter, ZIP subfamily protein</fullName>
    </submittedName>
</protein>
<dbReference type="RefSeq" id="XP_004336632.1">
    <property type="nucleotide sequence ID" value="XM_004336584.1"/>
</dbReference>
<evidence type="ECO:0000256" key="2">
    <source>
        <dbReference type="ARBA" id="ARBA00022692"/>
    </source>
</evidence>
<reference evidence="7 8" key="1">
    <citation type="journal article" date="2013" name="Genome Biol.">
        <title>Genome of Acanthamoeba castellanii highlights extensive lateral gene transfer and early evolution of tyrosine kinase signaling.</title>
        <authorList>
            <person name="Clarke M."/>
            <person name="Lohan A.J."/>
            <person name="Liu B."/>
            <person name="Lagkouvardos I."/>
            <person name="Roy S."/>
            <person name="Zafar N."/>
            <person name="Bertelli C."/>
            <person name="Schilde C."/>
            <person name="Kianianmomeni A."/>
            <person name="Burglin T.R."/>
            <person name="Frech C."/>
            <person name="Turcotte B."/>
            <person name="Kopec K.O."/>
            <person name="Synnott J.M."/>
            <person name="Choo C."/>
            <person name="Paponov I."/>
            <person name="Finkler A."/>
            <person name="Soon Heng Tan C."/>
            <person name="Hutchins A.P."/>
            <person name="Weinmeier T."/>
            <person name="Rattei T."/>
            <person name="Chu J.S."/>
            <person name="Gimenez G."/>
            <person name="Irimia M."/>
            <person name="Rigden D.J."/>
            <person name="Fitzpatrick D.A."/>
            <person name="Lorenzo-Morales J."/>
            <person name="Bateman A."/>
            <person name="Chiu C.H."/>
            <person name="Tang P."/>
            <person name="Hegemann P."/>
            <person name="Fromm H."/>
            <person name="Raoult D."/>
            <person name="Greub G."/>
            <person name="Miranda-Saavedra D."/>
            <person name="Chen N."/>
            <person name="Nash P."/>
            <person name="Ginger M.L."/>
            <person name="Horn M."/>
            <person name="Schaap P."/>
            <person name="Caler L."/>
            <person name="Loftus B."/>
        </authorList>
    </citation>
    <scope>NUCLEOTIDE SEQUENCE [LARGE SCALE GENOMIC DNA]</scope>
    <source>
        <strain evidence="7 8">Neff</strain>
    </source>
</reference>
<dbReference type="GeneID" id="14915206"/>
<dbReference type="InterPro" id="IPR003689">
    <property type="entry name" value="ZIP"/>
</dbReference>
<evidence type="ECO:0000256" key="4">
    <source>
        <dbReference type="ARBA" id="ARBA00023136"/>
    </source>
</evidence>
<feature type="transmembrane region" description="Helical" evidence="6">
    <location>
        <begin position="96"/>
        <end position="115"/>
    </location>
</feature>
<evidence type="ECO:0000313" key="8">
    <source>
        <dbReference type="Proteomes" id="UP000011083"/>
    </source>
</evidence>
<feature type="transmembrane region" description="Helical" evidence="6">
    <location>
        <begin position="224"/>
        <end position="246"/>
    </location>
</feature>
<dbReference type="OrthoDB" id="19859at2759"/>
<dbReference type="GO" id="GO:0005385">
    <property type="term" value="F:zinc ion transmembrane transporter activity"/>
    <property type="evidence" value="ECO:0007669"/>
    <property type="project" value="TreeGrafter"/>
</dbReference>
<proteinExistence type="predicted"/>
<dbReference type="PANTHER" id="PTHR11040:SF198">
    <property type="entry name" value="METAL HOMEOSTASIS FACTOR ATX2"/>
    <property type="match status" value="1"/>
</dbReference>
<keyword evidence="8" id="KW-1185">Reference proteome</keyword>
<dbReference type="VEuPathDB" id="AmoebaDB:ACA1_271750"/>
<keyword evidence="4 6" id="KW-0472">Membrane</keyword>
<evidence type="ECO:0000256" key="6">
    <source>
        <dbReference type="SAM" id="Phobius"/>
    </source>
</evidence>
<feature type="transmembrane region" description="Helical" evidence="6">
    <location>
        <begin position="253"/>
        <end position="274"/>
    </location>
</feature>
<dbReference type="KEGG" id="acan:ACA1_271750"/>
<dbReference type="EMBL" id="KB008049">
    <property type="protein sequence ID" value="ELR14619.1"/>
    <property type="molecule type" value="Genomic_DNA"/>
</dbReference>
<evidence type="ECO:0000256" key="5">
    <source>
        <dbReference type="SAM" id="MobiDB-lite"/>
    </source>
</evidence>
<feature type="transmembrane region" description="Helical" evidence="6">
    <location>
        <begin position="33"/>
        <end position="54"/>
    </location>
</feature>
<evidence type="ECO:0000256" key="1">
    <source>
        <dbReference type="ARBA" id="ARBA00004141"/>
    </source>
</evidence>
<feature type="compositionally biased region" description="Basic and acidic residues" evidence="5">
    <location>
        <begin position="70"/>
        <end position="92"/>
    </location>
</feature>
<dbReference type="Proteomes" id="UP000011083">
    <property type="component" value="Unassembled WGS sequence"/>
</dbReference>
<gene>
    <name evidence="7" type="ORF">ACA1_271750</name>
</gene>
<keyword evidence="3 6" id="KW-1133">Transmembrane helix</keyword>
<dbReference type="OMA" id="HTELHAY"/>
<dbReference type="GO" id="GO:0016020">
    <property type="term" value="C:membrane"/>
    <property type="evidence" value="ECO:0007669"/>
    <property type="project" value="UniProtKB-SubCell"/>
</dbReference>
<dbReference type="AlphaFoldDB" id="L8GNS8"/>
<name>L8GNS8_ACACF</name>
<evidence type="ECO:0000256" key="3">
    <source>
        <dbReference type="ARBA" id="ARBA00022989"/>
    </source>
</evidence>
<organism evidence="7 8">
    <name type="scientific">Acanthamoeba castellanii (strain ATCC 30010 / Neff)</name>
    <dbReference type="NCBI Taxonomy" id="1257118"/>
    <lineage>
        <taxon>Eukaryota</taxon>
        <taxon>Amoebozoa</taxon>
        <taxon>Discosea</taxon>
        <taxon>Longamoebia</taxon>
        <taxon>Centramoebida</taxon>
        <taxon>Acanthamoebidae</taxon>
        <taxon>Acanthamoeba</taxon>
    </lineage>
</organism>
<feature type="transmembrane region" description="Helical" evidence="6">
    <location>
        <begin position="286"/>
        <end position="308"/>
    </location>
</feature>
<comment type="subcellular location">
    <subcellularLocation>
        <location evidence="1">Membrane</location>
        <topology evidence="1">Multi-pass membrane protein</topology>
    </subcellularLocation>
</comment>
<dbReference type="STRING" id="1257118.L8GNS8"/>